<dbReference type="Gene3D" id="3.40.640.10">
    <property type="entry name" value="Type I PLP-dependent aspartate aminotransferase-like (Major domain)"/>
    <property type="match status" value="1"/>
</dbReference>
<accession>A0A1F4XIR5</accession>
<dbReference type="InterPro" id="IPR010970">
    <property type="entry name" value="Cys_dSase_SufS"/>
</dbReference>
<evidence type="ECO:0000256" key="8">
    <source>
        <dbReference type="RuleBase" id="RU004506"/>
    </source>
</evidence>
<dbReference type="GO" id="GO:0030170">
    <property type="term" value="F:pyridoxal phosphate binding"/>
    <property type="evidence" value="ECO:0007669"/>
    <property type="project" value="UniProtKB-UniRule"/>
</dbReference>
<dbReference type="PIRSF" id="PIRSF005572">
    <property type="entry name" value="NifS"/>
    <property type="match status" value="1"/>
</dbReference>
<dbReference type="PANTHER" id="PTHR43586:SF8">
    <property type="entry name" value="CYSTEINE DESULFURASE 1, CHLOROPLASTIC"/>
    <property type="match status" value="1"/>
</dbReference>
<dbReference type="AlphaFoldDB" id="A0A1F4XIR5"/>
<feature type="domain" description="Aminotransferase class V" evidence="9">
    <location>
        <begin position="25"/>
        <end position="394"/>
    </location>
</feature>
<gene>
    <name evidence="10" type="ORF">A2V81_04840</name>
</gene>
<dbReference type="PROSITE" id="PS00595">
    <property type="entry name" value="AA_TRANSFER_CLASS_5"/>
    <property type="match status" value="1"/>
</dbReference>
<dbReference type="SUPFAM" id="SSF53383">
    <property type="entry name" value="PLP-dependent transferases"/>
    <property type="match status" value="1"/>
</dbReference>
<dbReference type="InterPro" id="IPR000192">
    <property type="entry name" value="Aminotrans_V_dom"/>
</dbReference>
<dbReference type="EC" id="2.8.1.7" evidence="3 8"/>
<dbReference type="InterPro" id="IPR016454">
    <property type="entry name" value="Cysteine_dSase"/>
</dbReference>
<dbReference type="InterPro" id="IPR015421">
    <property type="entry name" value="PyrdxlP-dep_Trfase_major"/>
</dbReference>
<organism evidence="10 11">
    <name type="scientific">Candidatus Abawacabacteria bacterium RBG_16_42_10</name>
    <dbReference type="NCBI Taxonomy" id="1817814"/>
    <lineage>
        <taxon>Bacteria</taxon>
        <taxon>Candidatus Abawacaibacteriota</taxon>
    </lineage>
</organism>
<keyword evidence="4 8" id="KW-0808">Transferase</keyword>
<dbReference type="NCBIfam" id="TIGR01979">
    <property type="entry name" value="sufS"/>
    <property type="match status" value="1"/>
</dbReference>
<comment type="similarity">
    <text evidence="2 8">Belongs to the class-V pyridoxal-phosphate-dependent aminotransferase family. Csd subfamily.</text>
</comment>
<evidence type="ECO:0000256" key="7">
    <source>
        <dbReference type="RuleBase" id="RU004504"/>
    </source>
</evidence>
<evidence type="ECO:0000256" key="6">
    <source>
        <dbReference type="ARBA" id="ARBA00050776"/>
    </source>
</evidence>
<evidence type="ECO:0000259" key="9">
    <source>
        <dbReference type="Pfam" id="PF00266"/>
    </source>
</evidence>
<dbReference type="InterPro" id="IPR020578">
    <property type="entry name" value="Aminotrans_V_PyrdxlP_BS"/>
</dbReference>
<dbReference type="GO" id="GO:0031071">
    <property type="term" value="F:cysteine desulfurase activity"/>
    <property type="evidence" value="ECO:0007669"/>
    <property type="project" value="UniProtKB-UniRule"/>
</dbReference>
<comment type="function">
    <text evidence="8">Catalyzes the removal of elemental sulfur and selenium atoms from L-cysteine, L-cystine, L-selenocysteine, and L-selenocystine to produce L-alanine.</text>
</comment>
<evidence type="ECO:0000313" key="11">
    <source>
        <dbReference type="Proteomes" id="UP000177614"/>
    </source>
</evidence>
<sequence length="407" mass="45954">MPSRTHDISLVKKDFPIFEYEANLVYLDNASTSQTPKTVTQAMDEYYEQYRANTHRGLYKISEMATEKYEASREKVANFIHAENEEIVFTKGATHSLNILAYGLCQDLRPGDEIILTEMEHHSNLLPWQQMAKQYELVLKFIPLTEDGRLDMSVIEDLINPKTKILSVTHMSNVLGTINNLEKLEQIAHKHDLIFIVDACQSIPHIHINVRQINCDFLVFSGHKMLGPTGIGVLYGKKALLEKLPPLEFGGHMVAEASFHEATWADSPYKFEAGTMNIAGVIGFGAAVDYLEGIDREQMMKHEKELTTYALNELQKLSYIEIHGPKTAENKGGVISFNVKGVHSHDVAEILARDNIAVRAGHHCAMPLMSKLGCKNSVRVSFYLYNEMADIDKLLEGLDKVNKIFFK</sequence>
<dbReference type="Pfam" id="PF00266">
    <property type="entry name" value="Aminotran_5"/>
    <property type="match status" value="1"/>
</dbReference>
<keyword evidence="5 8" id="KW-0663">Pyridoxal phosphate</keyword>
<dbReference type="EMBL" id="MEWR01000023">
    <property type="protein sequence ID" value="OGC81577.1"/>
    <property type="molecule type" value="Genomic_DNA"/>
</dbReference>
<dbReference type="InterPro" id="IPR015422">
    <property type="entry name" value="PyrdxlP-dep_Trfase_small"/>
</dbReference>
<dbReference type="GO" id="GO:0006534">
    <property type="term" value="P:cysteine metabolic process"/>
    <property type="evidence" value="ECO:0007669"/>
    <property type="project" value="UniProtKB-UniRule"/>
</dbReference>
<evidence type="ECO:0000256" key="4">
    <source>
        <dbReference type="ARBA" id="ARBA00022679"/>
    </source>
</evidence>
<dbReference type="Proteomes" id="UP000177614">
    <property type="component" value="Unassembled WGS sequence"/>
</dbReference>
<evidence type="ECO:0000256" key="5">
    <source>
        <dbReference type="ARBA" id="ARBA00022898"/>
    </source>
</evidence>
<comment type="cofactor">
    <cofactor evidence="1 7">
        <name>pyridoxal 5'-phosphate</name>
        <dbReference type="ChEBI" id="CHEBI:597326"/>
    </cofactor>
</comment>
<protein>
    <recommendedName>
        <fullName evidence="3 8">Cysteine desulfurase</fullName>
        <ecNumber evidence="3 8">2.8.1.7</ecNumber>
    </recommendedName>
</protein>
<name>A0A1F4XIR5_9BACT</name>
<comment type="catalytic activity">
    <reaction evidence="6 8">
        <text>(sulfur carrier)-H + L-cysteine = (sulfur carrier)-SH + L-alanine</text>
        <dbReference type="Rhea" id="RHEA:43892"/>
        <dbReference type="Rhea" id="RHEA-COMP:14737"/>
        <dbReference type="Rhea" id="RHEA-COMP:14739"/>
        <dbReference type="ChEBI" id="CHEBI:29917"/>
        <dbReference type="ChEBI" id="CHEBI:35235"/>
        <dbReference type="ChEBI" id="CHEBI:57972"/>
        <dbReference type="ChEBI" id="CHEBI:64428"/>
        <dbReference type="EC" id="2.8.1.7"/>
    </reaction>
</comment>
<evidence type="ECO:0000256" key="3">
    <source>
        <dbReference type="ARBA" id="ARBA00012239"/>
    </source>
</evidence>
<evidence type="ECO:0000256" key="1">
    <source>
        <dbReference type="ARBA" id="ARBA00001933"/>
    </source>
</evidence>
<dbReference type="STRING" id="1817814.A2V81_04840"/>
<dbReference type="CDD" id="cd06453">
    <property type="entry name" value="SufS_like"/>
    <property type="match status" value="1"/>
</dbReference>
<comment type="caution">
    <text evidence="10">The sequence shown here is derived from an EMBL/GenBank/DDBJ whole genome shotgun (WGS) entry which is preliminary data.</text>
</comment>
<evidence type="ECO:0000313" key="10">
    <source>
        <dbReference type="EMBL" id="OGC81577.1"/>
    </source>
</evidence>
<evidence type="ECO:0000256" key="2">
    <source>
        <dbReference type="ARBA" id="ARBA00010447"/>
    </source>
</evidence>
<dbReference type="PANTHER" id="PTHR43586">
    <property type="entry name" value="CYSTEINE DESULFURASE"/>
    <property type="match status" value="1"/>
</dbReference>
<dbReference type="Gene3D" id="3.90.1150.10">
    <property type="entry name" value="Aspartate Aminotransferase, domain 1"/>
    <property type="match status" value="1"/>
</dbReference>
<proteinExistence type="inferred from homology"/>
<reference evidence="10 11" key="1">
    <citation type="journal article" date="2016" name="Nat. Commun.">
        <title>Thousands of microbial genomes shed light on interconnected biogeochemical processes in an aquifer system.</title>
        <authorList>
            <person name="Anantharaman K."/>
            <person name="Brown C.T."/>
            <person name="Hug L.A."/>
            <person name="Sharon I."/>
            <person name="Castelle C.J."/>
            <person name="Probst A.J."/>
            <person name="Thomas B.C."/>
            <person name="Singh A."/>
            <person name="Wilkins M.J."/>
            <person name="Karaoz U."/>
            <person name="Brodie E.L."/>
            <person name="Williams K.H."/>
            <person name="Hubbard S.S."/>
            <person name="Banfield J.F."/>
        </authorList>
    </citation>
    <scope>NUCLEOTIDE SEQUENCE [LARGE SCALE GENOMIC DNA]</scope>
</reference>
<dbReference type="InterPro" id="IPR015424">
    <property type="entry name" value="PyrdxlP-dep_Trfase"/>
</dbReference>